<keyword evidence="2" id="KW-1185">Reference proteome</keyword>
<comment type="caution">
    <text evidence="1">The sequence shown here is derived from an EMBL/GenBank/DDBJ whole genome shotgun (WGS) entry which is preliminary data.</text>
</comment>
<dbReference type="Proteomes" id="UP000037696">
    <property type="component" value="Unassembled WGS sequence"/>
</dbReference>
<evidence type="ECO:0000313" key="1">
    <source>
        <dbReference type="EMBL" id="KOS37390.1"/>
    </source>
</evidence>
<organism evidence="1 2">
    <name type="scientific">Penicillium nordicum</name>
    <dbReference type="NCBI Taxonomy" id="229535"/>
    <lineage>
        <taxon>Eukaryota</taxon>
        <taxon>Fungi</taxon>
        <taxon>Dikarya</taxon>
        <taxon>Ascomycota</taxon>
        <taxon>Pezizomycotina</taxon>
        <taxon>Eurotiomycetes</taxon>
        <taxon>Eurotiomycetidae</taxon>
        <taxon>Eurotiales</taxon>
        <taxon>Aspergillaceae</taxon>
        <taxon>Penicillium</taxon>
    </lineage>
</organism>
<accession>A0A0M8NZK4</accession>
<sequence length="493" mass="56292">MKNVFSDRLQQICFADAVDFSFVSSKDRDTDLLNKGRAPYVERLRKWSSTWPSGSLNAACPHPVLITDQHHDELSDLHQALNLAIEDIIDRWWTDEQAQFPQRMPLEQEEEDLLRWMNLNKHLFQPWSERQGSWRPDFLVEIDESGLEVFRICEINARFCWNGFMHGGFGQDSLSEFHLKSRGLTHATDAEEIFGGLLELFDTKLPLHLVKGEEHGIDIFMFIEFAKMRLGIKPRLITPETLRIIPDPSEVTGFKLYCLAQAGATNTIMTESGEVVEEVYQIGLELHQRELNALEPEMRRQICVRCFNDMRTILLAHDKRMLGLVREELESLVSRKSITPRQAKCLQRGITPTILPGSMALDQFIAECRESEMLQNGYLLKPIRGGKGAGILFGDEMDHSSWLAMLEQMRCPKLKTGKTLFVVQRKIDQPKYDVLLGSDATPQRCHMVGTYHAANGRYLGLGTWRCSPGRLCAVSDGATWICSVKREPSNARI</sequence>
<protein>
    <submittedName>
        <fullName evidence="1">Uncharacterized protein</fullName>
    </submittedName>
</protein>
<dbReference type="SUPFAM" id="SSF56059">
    <property type="entry name" value="Glutathione synthetase ATP-binding domain-like"/>
    <property type="match status" value="1"/>
</dbReference>
<evidence type="ECO:0000313" key="2">
    <source>
        <dbReference type="Proteomes" id="UP000037696"/>
    </source>
</evidence>
<dbReference type="STRING" id="229535.A0A0M8NZK4"/>
<dbReference type="OrthoDB" id="2117718at2759"/>
<dbReference type="EMBL" id="LHQQ01000323">
    <property type="protein sequence ID" value="KOS37390.1"/>
    <property type="molecule type" value="Genomic_DNA"/>
</dbReference>
<name>A0A0M8NZK4_9EURO</name>
<proteinExistence type="predicted"/>
<reference evidence="1 2" key="1">
    <citation type="submission" date="2015-08" db="EMBL/GenBank/DDBJ databases">
        <title>Genome sequencing of Penicillium nordicum.</title>
        <authorList>
            <person name="Nguyen H.D."/>
            <person name="Seifert K.A."/>
        </authorList>
    </citation>
    <scope>NUCLEOTIDE SEQUENCE [LARGE SCALE GENOMIC DNA]</scope>
    <source>
        <strain evidence="1 2">DAOMC 185683</strain>
    </source>
</reference>
<gene>
    <name evidence="1" type="ORF">ACN38_g11817</name>
</gene>
<dbReference type="AlphaFoldDB" id="A0A0M8NZK4"/>